<gene>
    <name evidence="1" type="primary">Acey_s0119.g860</name>
    <name evidence="1" type="ORF">Y032_0119g860</name>
</gene>
<evidence type="ECO:0000313" key="2">
    <source>
        <dbReference type="Proteomes" id="UP000024635"/>
    </source>
</evidence>
<dbReference type="EMBL" id="JARK01001455">
    <property type="protein sequence ID" value="EYB99947.1"/>
    <property type="molecule type" value="Genomic_DNA"/>
</dbReference>
<comment type="caution">
    <text evidence="1">The sequence shown here is derived from an EMBL/GenBank/DDBJ whole genome shotgun (WGS) entry which is preliminary data.</text>
</comment>
<protein>
    <submittedName>
        <fullName evidence="1">Uncharacterized protein</fullName>
    </submittedName>
</protein>
<proteinExistence type="predicted"/>
<dbReference type="AlphaFoldDB" id="A0A016TBC3"/>
<name>A0A016TBC3_9BILA</name>
<keyword evidence="2" id="KW-1185">Reference proteome</keyword>
<dbReference type="Proteomes" id="UP000024635">
    <property type="component" value="Unassembled WGS sequence"/>
</dbReference>
<evidence type="ECO:0000313" key="1">
    <source>
        <dbReference type="EMBL" id="EYB99947.1"/>
    </source>
</evidence>
<sequence>MSWTYRTKRFGTKRSLMISQSTVLGRLSVALLLHYERMCEFLIQQWNLPGTTLRGDHPIAQPSCKVSEVDPVPLEVFDAFGFAQLVQFRSAFTTTGTVFFGVGAGDEELTVCLVRQWRCVGPSTASCTVRRP</sequence>
<accession>A0A016TBC3</accession>
<organism evidence="1 2">
    <name type="scientific">Ancylostoma ceylanicum</name>
    <dbReference type="NCBI Taxonomy" id="53326"/>
    <lineage>
        <taxon>Eukaryota</taxon>
        <taxon>Metazoa</taxon>
        <taxon>Ecdysozoa</taxon>
        <taxon>Nematoda</taxon>
        <taxon>Chromadorea</taxon>
        <taxon>Rhabditida</taxon>
        <taxon>Rhabditina</taxon>
        <taxon>Rhabditomorpha</taxon>
        <taxon>Strongyloidea</taxon>
        <taxon>Ancylostomatidae</taxon>
        <taxon>Ancylostomatinae</taxon>
        <taxon>Ancylostoma</taxon>
    </lineage>
</organism>
<reference evidence="2" key="1">
    <citation type="journal article" date="2015" name="Nat. Genet.">
        <title>The genome and transcriptome of the zoonotic hookworm Ancylostoma ceylanicum identify infection-specific gene families.</title>
        <authorList>
            <person name="Schwarz E.M."/>
            <person name="Hu Y."/>
            <person name="Antoshechkin I."/>
            <person name="Miller M.M."/>
            <person name="Sternberg P.W."/>
            <person name="Aroian R.V."/>
        </authorList>
    </citation>
    <scope>NUCLEOTIDE SEQUENCE</scope>
    <source>
        <strain evidence="2">HY135</strain>
    </source>
</reference>